<keyword evidence="3" id="KW-1185">Reference proteome</keyword>
<feature type="non-terminal residue" evidence="2">
    <location>
        <position position="286"/>
    </location>
</feature>
<name>A0A9P6KZI9_9MICR</name>
<dbReference type="SUPFAM" id="SSF50952">
    <property type="entry name" value="Soluble quinoprotein glucose dehydrogenase"/>
    <property type="match status" value="1"/>
</dbReference>
<feature type="compositionally biased region" description="Polar residues" evidence="1">
    <location>
        <begin position="274"/>
        <end position="286"/>
    </location>
</feature>
<feature type="compositionally biased region" description="Low complexity" evidence="1">
    <location>
        <begin position="262"/>
        <end position="273"/>
    </location>
</feature>
<dbReference type="EMBL" id="SBJO01000056">
    <property type="protein sequence ID" value="KAF9763746.1"/>
    <property type="molecule type" value="Genomic_DNA"/>
</dbReference>
<dbReference type="InterPro" id="IPR011041">
    <property type="entry name" value="Quinoprot_gluc/sorb_DH_b-prop"/>
</dbReference>
<sequence length="286" mass="32485">MKLTFDQKIKISPIINKNRPVLVNNKLYTQYDNTIVITDSKDCSILDRISFENISCFTVNNGILYVANTNIVLYSLQDKKILDTLTFGKLLINKIEVNDDIYISCIDGSLKKIIKGCAVKLTTFDNSISEMILRGNKILAYDGSTIKLLSGSKTEIEVNKENVKGMDLDSEMYFVTEDGDVYCNNELVMETKKQLDGMFIADDKIVLCGNGMLYIYSKEFELIKLVSLINPSNKSNEIRYIEIKGEKYIDITKYEDSEEQNTVDSSDSDTNSNEFQQQNTESNESN</sequence>
<feature type="region of interest" description="Disordered" evidence="1">
    <location>
        <begin position="254"/>
        <end position="286"/>
    </location>
</feature>
<proteinExistence type="predicted"/>
<organism evidence="2 3">
    <name type="scientific">Nosema granulosis</name>
    <dbReference type="NCBI Taxonomy" id="83296"/>
    <lineage>
        <taxon>Eukaryota</taxon>
        <taxon>Fungi</taxon>
        <taxon>Fungi incertae sedis</taxon>
        <taxon>Microsporidia</taxon>
        <taxon>Nosematidae</taxon>
        <taxon>Nosema</taxon>
    </lineage>
</organism>
<evidence type="ECO:0000313" key="3">
    <source>
        <dbReference type="Proteomes" id="UP000740883"/>
    </source>
</evidence>
<comment type="caution">
    <text evidence="2">The sequence shown here is derived from an EMBL/GenBank/DDBJ whole genome shotgun (WGS) entry which is preliminary data.</text>
</comment>
<accession>A0A9P6KZI9</accession>
<reference evidence="2 3" key="1">
    <citation type="journal article" date="2020" name="Genome Biol. Evol.">
        <title>Comparative genomics of strictly vertically transmitted, feminizing microsporidia endosymbionts of amphipod crustaceans.</title>
        <authorList>
            <person name="Cormier A."/>
            <person name="Chebbi M.A."/>
            <person name="Giraud I."/>
            <person name="Wattier R."/>
            <person name="Teixeira M."/>
            <person name="Gilbert C."/>
            <person name="Rigaud T."/>
            <person name="Cordaux R."/>
        </authorList>
    </citation>
    <scope>NUCLEOTIDE SEQUENCE [LARGE SCALE GENOMIC DNA]</scope>
    <source>
        <strain evidence="2 3">Ou3-Ou53</strain>
    </source>
</reference>
<dbReference type="AlphaFoldDB" id="A0A9P6KZI9"/>
<dbReference type="Proteomes" id="UP000740883">
    <property type="component" value="Unassembled WGS sequence"/>
</dbReference>
<protein>
    <submittedName>
        <fullName evidence="2">Uncharacterized protein</fullName>
    </submittedName>
</protein>
<gene>
    <name evidence="2" type="ORF">NGRA_1076</name>
</gene>
<evidence type="ECO:0000313" key="2">
    <source>
        <dbReference type="EMBL" id="KAF9763746.1"/>
    </source>
</evidence>
<evidence type="ECO:0000256" key="1">
    <source>
        <dbReference type="SAM" id="MobiDB-lite"/>
    </source>
</evidence>